<comment type="caution">
    <text evidence="1">The sequence shown here is derived from an EMBL/GenBank/DDBJ whole genome shotgun (WGS) entry which is preliminary data.</text>
</comment>
<proteinExistence type="predicted"/>
<dbReference type="SUPFAM" id="SSF49899">
    <property type="entry name" value="Concanavalin A-like lectins/glucanases"/>
    <property type="match status" value="1"/>
</dbReference>
<reference evidence="1" key="2">
    <citation type="journal article" date="2014" name="ISME J.">
        <title>Microbial stratification in low pH oxic and suboxic macroscopic growths along an acid mine drainage.</title>
        <authorList>
            <person name="Mendez-Garcia C."/>
            <person name="Mesa V."/>
            <person name="Sprenger R.R."/>
            <person name="Richter M."/>
            <person name="Diez M.S."/>
            <person name="Solano J."/>
            <person name="Bargiela R."/>
            <person name="Golyshina O.V."/>
            <person name="Manteca A."/>
            <person name="Ramos J.L."/>
            <person name="Gallego J.R."/>
            <person name="Llorente I."/>
            <person name="Martins Dos Santos V.A."/>
            <person name="Jensen O.N."/>
            <person name="Pelaez A.I."/>
            <person name="Sanchez J."/>
            <person name="Ferrer M."/>
        </authorList>
    </citation>
    <scope>NUCLEOTIDE SEQUENCE</scope>
</reference>
<dbReference type="AlphaFoldDB" id="T1D7J6"/>
<evidence type="ECO:0000313" key="1">
    <source>
        <dbReference type="EMBL" id="EQD77399.1"/>
    </source>
</evidence>
<dbReference type="Gene3D" id="2.60.120.200">
    <property type="match status" value="1"/>
</dbReference>
<gene>
    <name evidence="1" type="ORF">B1A_02979</name>
</gene>
<accession>T1D7J6</accession>
<name>T1D7J6_9ZZZZ</name>
<dbReference type="EMBL" id="AUZX01002195">
    <property type="protein sequence ID" value="EQD77399.1"/>
    <property type="molecule type" value="Genomic_DNA"/>
</dbReference>
<sequence length="116" mass="12141">MEKTLSSGTYNGIPSLIDSNSYLVIGGGGGASSFYGKISDVQLYNIALTDIQAEQLYLNNSVNDAAPIAYWPLSGGLNGTYNVTPDITGNGNSGYLYSNLTLQACRSKDVIDGTCG</sequence>
<reference evidence="1" key="1">
    <citation type="submission" date="2013-08" db="EMBL/GenBank/DDBJ databases">
        <authorList>
            <person name="Mendez C."/>
            <person name="Richter M."/>
            <person name="Ferrer M."/>
            <person name="Sanchez J."/>
        </authorList>
    </citation>
    <scope>NUCLEOTIDE SEQUENCE</scope>
</reference>
<dbReference type="InterPro" id="IPR013320">
    <property type="entry name" value="ConA-like_dom_sf"/>
</dbReference>
<feature type="non-terminal residue" evidence="1">
    <location>
        <position position="116"/>
    </location>
</feature>
<organism evidence="1">
    <name type="scientific">mine drainage metagenome</name>
    <dbReference type="NCBI Taxonomy" id="410659"/>
    <lineage>
        <taxon>unclassified sequences</taxon>
        <taxon>metagenomes</taxon>
        <taxon>ecological metagenomes</taxon>
    </lineage>
</organism>
<protein>
    <submittedName>
        <fullName evidence="1">LamG domain protein jellyroll fold domain protein</fullName>
    </submittedName>
</protein>